<dbReference type="EMBL" id="JAQNDL010000003">
    <property type="protein sequence ID" value="MDC0722319.1"/>
    <property type="molecule type" value="Genomic_DNA"/>
</dbReference>
<dbReference type="InterPro" id="IPR036259">
    <property type="entry name" value="MFS_trans_sf"/>
</dbReference>
<evidence type="ECO:0000313" key="8">
    <source>
        <dbReference type="EMBL" id="MDC0722319.1"/>
    </source>
</evidence>
<evidence type="ECO:0000256" key="2">
    <source>
        <dbReference type="ARBA" id="ARBA00022448"/>
    </source>
</evidence>
<feature type="transmembrane region" description="Helical" evidence="6">
    <location>
        <begin position="56"/>
        <end position="76"/>
    </location>
</feature>
<dbReference type="PROSITE" id="PS50850">
    <property type="entry name" value="MFS"/>
    <property type="match status" value="1"/>
</dbReference>
<dbReference type="InterPro" id="IPR011701">
    <property type="entry name" value="MFS"/>
</dbReference>
<name>A0ABT5EAE6_9BACT</name>
<organism evidence="8 9">
    <name type="scientific">Nannocystis bainbridge</name>
    <dbReference type="NCBI Taxonomy" id="2995303"/>
    <lineage>
        <taxon>Bacteria</taxon>
        <taxon>Pseudomonadati</taxon>
        <taxon>Myxococcota</taxon>
        <taxon>Polyangia</taxon>
        <taxon>Nannocystales</taxon>
        <taxon>Nannocystaceae</taxon>
        <taxon>Nannocystis</taxon>
    </lineage>
</organism>
<reference evidence="8 9" key="1">
    <citation type="submission" date="2022-11" db="EMBL/GenBank/DDBJ databases">
        <title>Minimal conservation of predation-associated metabolite biosynthetic gene clusters underscores biosynthetic potential of Myxococcota including descriptions for ten novel species: Archangium lansinium sp. nov., Myxococcus landrumus sp. nov., Nannocystis bai.</title>
        <authorList>
            <person name="Ahearne A."/>
            <person name="Stevens C."/>
            <person name="Dowd S."/>
        </authorList>
    </citation>
    <scope>NUCLEOTIDE SEQUENCE [LARGE SCALE GENOMIC DNA]</scope>
    <source>
        <strain evidence="8 9">BB15-2</strain>
    </source>
</reference>
<keyword evidence="5 6" id="KW-0472">Membrane</keyword>
<dbReference type="InterPro" id="IPR001958">
    <property type="entry name" value="Tet-R_TetA/multi-R_MdtG-like"/>
</dbReference>
<evidence type="ECO:0000313" key="9">
    <source>
        <dbReference type="Proteomes" id="UP001221686"/>
    </source>
</evidence>
<keyword evidence="4 6" id="KW-1133">Transmembrane helix</keyword>
<evidence type="ECO:0000256" key="5">
    <source>
        <dbReference type="ARBA" id="ARBA00023136"/>
    </source>
</evidence>
<proteinExistence type="predicted"/>
<comment type="subcellular location">
    <subcellularLocation>
        <location evidence="1">Membrane</location>
        <topology evidence="1">Multi-pass membrane protein</topology>
    </subcellularLocation>
</comment>
<dbReference type="PANTHER" id="PTHR23504:SF15">
    <property type="entry name" value="MAJOR FACILITATOR SUPERFAMILY (MFS) PROFILE DOMAIN-CONTAINING PROTEIN"/>
    <property type="match status" value="1"/>
</dbReference>
<feature type="transmembrane region" description="Helical" evidence="6">
    <location>
        <begin position="387"/>
        <end position="405"/>
    </location>
</feature>
<evidence type="ECO:0000259" key="7">
    <source>
        <dbReference type="PROSITE" id="PS50850"/>
    </source>
</evidence>
<keyword evidence="2" id="KW-0813">Transport</keyword>
<evidence type="ECO:0000256" key="4">
    <source>
        <dbReference type="ARBA" id="ARBA00022989"/>
    </source>
</evidence>
<feature type="transmembrane region" description="Helical" evidence="6">
    <location>
        <begin position="88"/>
        <end position="107"/>
    </location>
</feature>
<dbReference type="Pfam" id="PF07690">
    <property type="entry name" value="MFS_1"/>
    <property type="match status" value="1"/>
</dbReference>
<keyword evidence="9" id="KW-1185">Reference proteome</keyword>
<gene>
    <name evidence="8" type="ORF">POL25_35850</name>
</gene>
<dbReference type="Gene3D" id="1.20.1250.20">
    <property type="entry name" value="MFS general substrate transporter like domains"/>
    <property type="match status" value="1"/>
</dbReference>
<feature type="transmembrane region" description="Helical" evidence="6">
    <location>
        <begin position="22"/>
        <end position="44"/>
    </location>
</feature>
<feature type="transmembrane region" description="Helical" evidence="6">
    <location>
        <begin position="302"/>
        <end position="329"/>
    </location>
</feature>
<dbReference type="RefSeq" id="WP_272090852.1">
    <property type="nucleotide sequence ID" value="NZ_JAQNDL010000003.1"/>
</dbReference>
<sequence length="414" mass="44046">MATGPEIASPPESPPPPGHSRALATVWFTLFLDLVSFGIVIPVLPFYAKSTGASEGLIALLATAYSAAQFVMSPVLGRLSDRHGRRPVMLISIAGSTMAMLTLGFAQALWMLFLSRTISGVCNANVSTAYAYVADRVPPHQRARYMGMMGTAVGLGFIVGPSLGGLLARADWPQFPFFVGAGLSLLNFLMALVWLPESHRQRAAASAGPPPPRPSLLAVARDRTFWRSQIGVMVTVYFAFFCAFAAMEATFALFTEACFGWGEQQTGRFFAFVGTVIVLFQGFLVGRAVARLGERRTLASGLMMSTTGFVLLCMSPSWLFVLFGGFFIAGGNGLIMPSMSALVSRNSTSENQGINAGFTQSAGALGRIAGPMIAGVLFEVVGPRAPMGSSALLVVLVCVMVLARVHEQRPEPGR</sequence>
<evidence type="ECO:0000256" key="6">
    <source>
        <dbReference type="SAM" id="Phobius"/>
    </source>
</evidence>
<feature type="domain" description="Major facilitator superfamily (MFS) profile" evidence="7">
    <location>
        <begin position="22"/>
        <end position="409"/>
    </location>
</feature>
<evidence type="ECO:0000256" key="1">
    <source>
        <dbReference type="ARBA" id="ARBA00004141"/>
    </source>
</evidence>
<feature type="transmembrane region" description="Helical" evidence="6">
    <location>
        <begin position="145"/>
        <end position="163"/>
    </location>
</feature>
<accession>A0ABT5EAE6</accession>
<dbReference type="CDD" id="cd17330">
    <property type="entry name" value="MFS_SLC46_TetA_like"/>
    <property type="match status" value="1"/>
</dbReference>
<keyword evidence="3 6" id="KW-0812">Transmembrane</keyword>
<feature type="transmembrane region" description="Helical" evidence="6">
    <location>
        <begin position="230"/>
        <end position="254"/>
    </location>
</feature>
<dbReference type="InterPro" id="IPR020846">
    <property type="entry name" value="MFS_dom"/>
</dbReference>
<comment type="caution">
    <text evidence="8">The sequence shown here is derived from an EMBL/GenBank/DDBJ whole genome shotgun (WGS) entry which is preliminary data.</text>
</comment>
<dbReference type="PRINTS" id="PR01035">
    <property type="entry name" value="TCRTETA"/>
</dbReference>
<evidence type="ECO:0000256" key="3">
    <source>
        <dbReference type="ARBA" id="ARBA00022692"/>
    </source>
</evidence>
<dbReference type="Proteomes" id="UP001221686">
    <property type="component" value="Unassembled WGS sequence"/>
</dbReference>
<dbReference type="PANTHER" id="PTHR23504">
    <property type="entry name" value="MAJOR FACILITATOR SUPERFAMILY DOMAIN-CONTAINING PROTEIN 10"/>
    <property type="match status" value="1"/>
</dbReference>
<feature type="transmembrane region" description="Helical" evidence="6">
    <location>
        <begin position="175"/>
        <end position="195"/>
    </location>
</feature>
<protein>
    <submittedName>
        <fullName evidence="8">MFS transporter</fullName>
    </submittedName>
</protein>
<feature type="transmembrane region" description="Helical" evidence="6">
    <location>
        <begin position="269"/>
        <end position="290"/>
    </location>
</feature>
<dbReference type="SUPFAM" id="SSF103473">
    <property type="entry name" value="MFS general substrate transporter"/>
    <property type="match status" value="1"/>
</dbReference>